<keyword evidence="4" id="KW-1185">Reference proteome</keyword>
<gene>
    <name evidence="3" type="ORF">ATO11_03425</name>
</gene>
<dbReference type="InterPro" id="IPR037185">
    <property type="entry name" value="EmrE-like"/>
</dbReference>
<keyword evidence="1" id="KW-0812">Transmembrane</keyword>
<dbReference type="PANTHER" id="PTHR22911">
    <property type="entry name" value="ACYL-MALONYL CONDENSING ENZYME-RELATED"/>
    <property type="match status" value="1"/>
</dbReference>
<sequence length="288" mass="30061">MTAQFRGLLITLIGVLCVVPDALFIRLIEAPALTVSLWRGLTSGLGLTCVVLLVDRGGFARVWRAGRPAWIYMLTAGASGVMFVLAVKNTSVANVVFIIAAMPVFAALFSRVWLGEAISPRMLWTMAAVIPGLALIAYGSGETAGAHWTGDLLAVSVAVLFAAGLTAARQARAVSMVPGAAVAALGVAGTLAFFADPWAVPDDQWHWVFLHGTFIAVSGAGLALGPRYITSAEVALLILLESVLAPVLVWLVLGEAPGHWALAGGAVVITALAVSNFVVLRRGKRVRA</sequence>
<evidence type="ECO:0000313" key="3">
    <source>
        <dbReference type="EMBL" id="KNG94483.1"/>
    </source>
</evidence>
<feature type="transmembrane region" description="Helical" evidence="1">
    <location>
        <begin position="92"/>
        <end position="110"/>
    </location>
</feature>
<feature type="transmembrane region" description="Helical" evidence="1">
    <location>
        <begin position="7"/>
        <end position="25"/>
    </location>
</feature>
<feature type="transmembrane region" description="Helical" evidence="1">
    <location>
        <begin position="234"/>
        <end position="253"/>
    </location>
</feature>
<keyword evidence="1" id="KW-0472">Membrane</keyword>
<proteinExistence type="predicted"/>
<feature type="domain" description="EamA" evidence="2">
    <location>
        <begin position="6"/>
        <end position="137"/>
    </location>
</feature>
<dbReference type="InterPro" id="IPR000620">
    <property type="entry name" value="EamA_dom"/>
</dbReference>
<name>A0A0L1JSX5_9RHOB</name>
<feature type="transmembrane region" description="Helical" evidence="1">
    <location>
        <begin position="205"/>
        <end position="225"/>
    </location>
</feature>
<accession>A0A0L1JSX5</accession>
<feature type="domain" description="EamA" evidence="2">
    <location>
        <begin position="149"/>
        <end position="276"/>
    </location>
</feature>
<dbReference type="EMBL" id="AQQZ01000002">
    <property type="protein sequence ID" value="KNG94483.1"/>
    <property type="molecule type" value="Genomic_DNA"/>
</dbReference>
<feature type="transmembrane region" description="Helical" evidence="1">
    <location>
        <begin position="37"/>
        <end position="57"/>
    </location>
</feature>
<evidence type="ECO:0000313" key="4">
    <source>
        <dbReference type="Proteomes" id="UP000036938"/>
    </source>
</evidence>
<dbReference type="OrthoDB" id="9810239at2"/>
<comment type="caution">
    <text evidence="3">The sequence shown here is derived from an EMBL/GenBank/DDBJ whole genome shotgun (WGS) entry which is preliminary data.</text>
</comment>
<dbReference type="Proteomes" id="UP000036938">
    <property type="component" value="Unassembled WGS sequence"/>
</dbReference>
<evidence type="ECO:0000259" key="2">
    <source>
        <dbReference type="Pfam" id="PF00892"/>
    </source>
</evidence>
<evidence type="ECO:0000256" key="1">
    <source>
        <dbReference type="SAM" id="Phobius"/>
    </source>
</evidence>
<dbReference type="Pfam" id="PF00892">
    <property type="entry name" value="EamA"/>
    <property type="match status" value="2"/>
</dbReference>
<protein>
    <recommendedName>
        <fullName evidence="2">EamA domain-containing protein</fullName>
    </recommendedName>
</protein>
<feature type="transmembrane region" description="Helical" evidence="1">
    <location>
        <begin position="146"/>
        <end position="168"/>
    </location>
</feature>
<dbReference type="GO" id="GO:0016020">
    <property type="term" value="C:membrane"/>
    <property type="evidence" value="ECO:0007669"/>
    <property type="project" value="InterPro"/>
</dbReference>
<reference evidence="3 4" key="1">
    <citation type="journal article" date="2015" name="Int. J. Syst. Evol. Microbiol.">
        <title>Aestuariivita atlantica sp. nov., isolated from deep sea sediment of the Atlantic Ocean.</title>
        <authorList>
            <person name="Li G."/>
            <person name="Lai Q."/>
            <person name="Du Y."/>
            <person name="Liu X."/>
            <person name="Sun F."/>
            <person name="Shao Z."/>
        </authorList>
    </citation>
    <scope>NUCLEOTIDE SEQUENCE [LARGE SCALE GENOMIC DNA]</scope>
    <source>
        <strain evidence="3 4">22II-S11-z3</strain>
    </source>
</reference>
<feature type="transmembrane region" description="Helical" evidence="1">
    <location>
        <begin position="180"/>
        <end position="199"/>
    </location>
</feature>
<dbReference type="RefSeq" id="WP_050529451.1">
    <property type="nucleotide sequence ID" value="NZ_AQQZ01000002.1"/>
</dbReference>
<feature type="transmembrane region" description="Helical" evidence="1">
    <location>
        <begin position="122"/>
        <end position="140"/>
    </location>
</feature>
<dbReference type="SUPFAM" id="SSF103481">
    <property type="entry name" value="Multidrug resistance efflux transporter EmrE"/>
    <property type="match status" value="2"/>
</dbReference>
<feature type="transmembrane region" description="Helical" evidence="1">
    <location>
        <begin position="259"/>
        <end position="280"/>
    </location>
</feature>
<feature type="transmembrane region" description="Helical" evidence="1">
    <location>
        <begin position="69"/>
        <end position="86"/>
    </location>
</feature>
<keyword evidence="1" id="KW-1133">Transmembrane helix</keyword>
<dbReference type="AlphaFoldDB" id="A0A0L1JSX5"/>
<organism evidence="3 4">
    <name type="scientific">Pseudaestuariivita atlantica</name>
    <dbReference type="NCBI Taxonomy" id="1317121"/>
    <lineage>
        <taxon>Bacteria</taxon>
        <taxon>Pseudomonadati</taxon>
        <taxon>Pseudomonadota</taxon>
        <taxon>Alphaproteobacteria</taxon>
        <taxon>Rhodobacterales</taxon>
        <taxon>Paracoccaceae</taxon>
        <taxon>Pseudaestuariivita</taxon>
    </lineage>
</organism>